<dbReference type="InterPro" id="IPR011330">
    <property type="entry name" value="Glyco_hydro/deAcase_b/a-brl"/>
</dbReference>
<evidence type="ECO:0000256" key="3">
    <source>
        <dbReference type="SAM" id="MobiDB-lite"/>
    </source>
</evidence>
<gene>
    <name evidence="5" type="ORF">SAMN05216285_1580</name>
</gene>
<feature type="region of interest" description="Disordered" evidence="3">
    <location>
        <begin position="72"/>
        <end position="101"/>
    </location>
</feature>
<dbReference type="Gene3D" id="2.60.120.260">
    <property type="entry name" value="Galactose-binding domain-like"/>
    <property type="match status" value="1"/>
</dbReference>
<dbReference type="GO" id="GO:0005975">
    <property type="term" value="P:carbohydrate metabolic process"/>
    <property type="evidence" value="ECO:0007669"/>
    <property type="project" value="InterPro"/>
</dbReference>
<evidence type="ECO:0000256" key="2">
    <source>
        <dbReference type="ARBA" id="ARBA00022729"/>
    </source>
</evidence>
<evidence type="ECO:0000256" key="1">
    <source>
        <dbReference type="ARBA" id="ARBA00004613"/>
    </source>
</evidence>
<protein>
    <submittedName>
        <fullName evidence="5">Polysaccharide deacetylase</fullName>
    </submittedName>
</protein>
<dbReference type="EMBL" id="FOIS01000002">
    <property type="protein sequence ID" value="SEV98973.1"/>
    <property type="molecule type" value="Genomic_DNA"/>
</dbReference>
<feature type="domain" description="NodB homology" evidence="4">
    <location>
        <begin position="260"/>
        <end position="385"/>
    </location>
</feature>
<keyword evidence="6" id="KW-1185">Reference proteome</keyword>
<dbReference type="InterPro" id="IPR002509">
    <property type="entry name" value="NODB_dom"/>
</dbReference>
<evidence type="ECO:0000259" key="4">
    <source>
        <dbReference type="Pfam" id="PF01522"/>
    </source>
</evidence>
<organism evidence="5 6">
    <name type="scientific">Natrinema salifodinae</name>
    <dbReference type="NCBI Taxonomy" id="1202768"/>
    <lineage>
        <taxon>Archaea</taxon>
        <taxon>Methanobacteriati</taxon>
        <taxon>Methanobacteriota</taxon>
        <taxon>Stenosarchaea group</taxon>
        <taxon>Halobacteria</taxon>
        <taxon>Halobacteriales</taxon>
        <taxon>Natrialbaceae</taxon>
        <taxon>Natrinema</taxon>
    </lineage>
</organism>
<dbReference type="SUPFAM" id="SSF88713">
    <property type="entry name" value="Glycoside hydrolase/deacetylase"/>
    <property type="match status" value="1"/>
</dbReference>
<dbReference type="Proteomes" id="UP000183275">
    <property type="component" value="Unassembled WGS sequence"/>
</dbReference>
<name>A0A1I0NCA2_9EURY</name>
<accession>A0A1I0NCA2</accession>
<dbReference type="AlphaFoldDB" id="A0A1I0NCA2"/>
<sequence length="479" mass="53349">MSSLSVDAAVTAPYLAPPAPDYRIYNNGNTVCTVGSHMSRKRSTRRRFLTLAGATGLAGMAGCTDRLKSAGDEIGDGVSDELSDSSDDSSVPGLADGVPSLETDFDSREEFRDPGESFDDFSDIDAWSVSGGSGEADTDIVFDGDQSFKLQSNGSQNIIAERSVGDEDLTETDLSFAVRTTTPNIAVNLRLVDQFGSEKVYSLRNIRYRTPDIGWFRASPGVFQQSEYEPSLDLLDRIEIQVLHSTQEAEVWIDDLRTHETPDKGYVMLSWDDGMRDFYETAAPMHDEYGFPAVQAPVPQWVEQARDGVMSLSELQERQAEGDQIVVHGTHNPIHELDDEQSIETRLRQDKQWFVQNDFEGANYIVFPHNSFDKTSLEFATDYHYCGGFNQSGNVNLTSVYGFDPLVLPRTIGHDLEIAKRSVDLAAQHNQCTILNFHEFGMENTMPEGDYETLLEHINDADVEVITFDDLWKLRAGGE</sequence>
<dbReference type="CDD" id="cd10970">
    <property type="entry name" value="CE4_DAC_u1_6s"/>
    <property type="match status" value="1"/>
</dbReference>
<evidence type="ECO:0000313" key="6">
    <source>
        <dbReference type="Proteomes" id="UP000183275"/>
    </source>
</evidence>
<dbReference type="Pfam" id="PF01522">
    <property type="entry name" value="Polysacc_deac_1"/>
    <property type="match status" value="1"/>
</dbReference>
<dbReference type="eggNOG" id="arCOG09161">
    <property type="taxonomic scope" value="Archaea"/>
</dbReference>
<dbReference type="PANTHER" id="PTHR34216">
    <property type="match status" value="1"/>
</dbReference>
<evidence type="ECO:0000313" key="5">
    <source>
        <dbReference type="EMBL" id="SEV98973.1"/>
    </source>
</evidence>
<dbReference type="GO" id="GO:0016810">
    <property type="term" value="F:hydrolase activity, acting on carbon-nitrogen (but not peptide) bonds"/>
    <property type="evidence" value="ECO:0007669"/>
    <property type="project" value="InterPro"/>
</dbReference>
<dbReference type="InterPro" id="IPR051398">
    <property type="entry name" value="Polysacch_Deacetylase"/>
</dbReference>
<dbReference type="PANTHER" id="PTHR34216:SF3">
    <property type="entry name" value="POLY-BETA-1,6-N-ACETYL-D-GLUCOSAMINE N-DEACETYLASE"/>
    <property type="match status" value="1"/>
</dbReference>
<proteinExistence type="predicted"/>
<dbReference type="STRING" id="1202768.SAMN05216285_1580"/>
<dbReference type="GO" id="GO:0005576">
    <property type="term" value="C:extracellular region"/>
    <property type="evidence" value="ECO:0007669"/>
    <property type="project" value="UniProtKB-SubCell"/>
</dbReference>
<comment type="subcellular location">
    <subcellularLocation>
        <location evidence="1">Secreted</location>
    </subcellularLocation>
</comment>
<dbReference type="Gene3D" id="3.20.20.370">
    <property type="entry name" value="Glycoside hydrolase/deacetylase"/>
    <property type="match status" value="1"/>
</dbReference>
<reference evidence="6" key="1">
    <citation type="submission" date="2016-10" db="EMBL/GenBank/DDBJ databases">
        <authorList>
            <person name="Varghese N."/>
        </authorList>
    </citation>
    <scope>NUCLEOTIDE SEQUENCE [LARGE SCALE GENOMIC DNA]</scope>
    <source>
        <strain evidence="6">CGMCC 1.12284</strain>
    </source>
</reference>
<feature type="compositionally biased region" description="Acidic residues" evidence="3">
    <location>
        <begin position="73"/>
        <end position="87"/>
    </location>
</feature>
<keyword evidence="2" id="KW-0732">Signal</keyword>